<dbReference type="PROSITE" id="PS51257">
    <property type="entry name" value="PROKAR_LIPOPROTEIN"/>
    <property type="match status" value="1"/>
</dbReference>
<reference evidence="1 2" key="1">
    <citation type="submission" date="2021-01" db="EMBL/GenBank/DDBJ databases">
        <title>Carboxyliciviraga sp.nov., isolated from coastal sediments.</title>
        <authorList>
            <person name="Lu D."/>
            <person name="Zhang T."/>
        </authorList>
    </citation>
    <scope>NUCLEOTIDE SEQUENCE [LARGE SCALE GENOMIC DNA]</scope>
    <source>
        <strain evidence="1 2">N1Y132</strain>
    </source>
</reference>
<evidence type="ECO:0008006" key="3">
    <source>
        <dbReference type="Google" id="ProtNLM"/>
    </source>
</evidence>
<comment type="caution">
    <text evidence="1">The sequence shown here is derived from an EMBL/GenBank/DDBJ whole genome shotgun (WGS) entry which is preliminary data.</text>
</comment>
<evidence type="ECO:0000313" key="1">
    <source>
        <dbReference type="EMBL" id="MBK3515752.1"/>
    </source>
</evidence>
<dbReference type="RefSeq" id="WP_200462983.1">
    <property type="nucleotide sequence ID" value="NZ_JAENRR010000001.1"/>
</dbReference>
<sequence>MRYLLYSILLIGLFAGCGFNKPAKMDAGVITYKIVYPEEVQNKGFAAFLPTKMISTFKDKDYKVSIKGELSLYQLDYISRNYGDSTVTLFRIFDKRLFHEHDEGEFLFLFETVEESSLEFIDEQTKEIAGINCKKAIVNFNNPDLQSITVYYTEEISFNRPKENSPFDDIPGALMEFQLNFKGLELSFIAEEIDIKNIKTEAFMVPDNYVESDHGEIDELVSSLIQ</sequence>
<accession>A0ABS1HDW1</accession>
<protein>
    <recommendedName>
        <fullName evidence="3">Lipoprotein</fullName>
    </recommendedName>
</protein>
<proteinExistence type="predicted"/>
<dbReference type="EMBL" id="JAENRR010000001">
    <property type="protein sequence ID" value="MBK3515752.1"/>
    <property type="molecule type" value="Genomic_DNA"/>
</dbReference>
<dbReference type="Proteomes" id="UP000605676">
    <property type="component" value="Unassembled WGS sequence"/>
</dbReference>
<organism evidence="1 2">
    <name type="scientific">Carboxylicivirga marina</name>
    <dbReference type="NCBI Taxonomy" id="2800988"/>
    <lineage>
        <taxon>Bacteria</taxon>
        <taxon>Pseudomonadati</taxon>
        <taxon>Bacteroidota</taxon>
        <taxon>Bacteroidia</taxon>
        <taxon>Marinilabiliales</taxon>
        <taxon>Marinilabiliaceae</taxon>
        <taxon>Carboxylicivirga</taxon>
    </lineage>
</organism>
<gene>
    <name evidence="1" type="ORF">JIV24_00270</name>
</gene>
<keyword evidence="2" id="KW-1185">Reference proteome</keyword>
<name>A0ABS1HDW1_9BACT</name>
<evidence type="ECO:0000313" key="2">
    <source>
        <dbReference type="Proteomes" id="UP000605676"/>
    </source>
</evidence>